<organism evidence="2 3">
    <name type="scientific">Zhenpiania hominis</name>
    <dbReference type="NCBI Taxonomy" id="2763644"/>
    <lineage>
        <taxon>Bacteria</taxon>
        <taxon>Bacillati</taxon>
        <taxon>Bacillota</taxon>
        <taxon>Clostridia</taxon>
        <taxon>Peptostreptococcales</taxon>
        <taxon>Anaerovoracaceae</taxon>
        <taxon>Zhenpiania</taxon>
    </lineage>
</organism>
<reference evidence="2" key="1">
    <citation type="submission" date="2020-08" db="EMBL/GenBank/DDBJ databases">
        <title>Genome public.</title>
        <authorList>
            <person name="Liu C."/>
            <person name="Sun Q."/>
        </authorList>
    </citation>
    <scope>NUCLEOTIDE SEQUENCE</scope>
    <source>
        <strain evidence="2">BX12</strain>
    </source>
</reference>
<dbReference type="SUPFAM" id="SSF49265">
    <property type="entry name" value="Fibronectin type III"/>
    <property type="match status" value="1"/>
</dbReference>
<proteinExistence type="predicted"/>
<evidence type="ECO:0000313" key="2">
    <source>
        <dbReference type="EMBL" id="MBC6678288.1"/>
    </source>
</evidence>
<accession>A0A923NG10</accession>
<dbReference type="Pfam" id="PF00041">
    <property type="entry name" value="fn3"/>
    <property type="match status" value="1"/>
</dbReference>
<gene>
    <name evidence="2" type="ORF">H9L42_00390</name>
</gene>
<sequence>MEGQDSEADIPFGINISGSGWQNINTSGDGEANLKAILDKVSVQDESGNKLVSGTDLIDTSKALTEEYVQAVIAENSASAIRFGPGEWYIVYNNIKKGGYATGVSNSGKGITRGVDMNLKVPAGTLEAGKTYKIVFESGIESGVGSSAANASTKTVVFEFKTKSVNVPVTSVTVTPSGKTLTVGKTVTLSVVVAPQNATNKEVSWTSSNSSIASVDENGTVTAISPGTAVITATAGGENEVNGRAIITVEKKEILEGTEPLNQAPVLMAKSVYRTKTSNTITWTKVKGASGYYIYNARCNHSGKVCKLKRVKTIKNNKTRKCVVRNLKKGKNYKFKVAAYAVVNGKKKVIATSYIGHYIANKSSARATNPKKITAVSKKITLKTGKTKKATVKIKKTAASKSLLSPSHVKRVRYKTSDSTVAVVNKNGKITAKKAGTCNVYAVAANGRWADTGNRKITNEPKRSDRYERTKQKTHCTAVSDTAWRAVLHLAAVAGNCPGGG</sequence>
<dbReference type="AlphaFoldDB" id="A0A923NG10"/>
<dbReference type="InterPro" id="IPR008964">
    <property type="entry name" value="Invasin/intimin_cell_adhesion"/>
</dbReference>
<dbReference type="Proteomes" id="UP000602647">
    <property type="component" value="Unassembled WGS sequence"/>
</dbReference>
<dbReference type="Gene3D" id="2.60.40.10">
    <property type="entry name" value="Immunoglobulins"/>
    <property type="match status" value="1"/>
</dbReference>
<dbReference type="SUPFAM" id="SSF49373">
    <property type="entry name" value="Invasin/intimin cell-adhesion fragments"/>
    <property type="match status" value="2"/>
</dbReference>
<dbReference type="SMART" id="SM00635">
    <property type="entry name" value="BID_2"/>
    <property type="match status" value="2"/>
</dbReference>
<dbReference type="Gene3D" id="2.60.40.1080">
    <property type="match status" value="2"/>
</dbReference>
<dbReference type="RefSeq" id="WP_187301489.1">
    <property type="nucleotide sequence ID" value="NZ_JACRYT010000001.1"/>
</dbReference>
<keyword evidence="3" id="KW-1185">Reference proteome</keyword>
<dbReference type="InterPro" id="IPR013783">
    <property type="entry name" value="Ig-like_fold"/>
</dbReference>
<feature type="domain" description="BIG2" evidence="1">
    <location>
        <begin position="168"/>
        <end position="245"/>
    </location>
</feature>
<dbReference type="EMBL" id="JACRYT010000001">
    <property type="protein sequence ID" value="MBC6678288.1"/>
    <property type="molecule type" value="Genomic_DNA"/>
</dbReference>
<dbReference type="Pfam" id="PF02368">
    <property type="entry name" value="Big_2"/>
    <property type="match status" value="2"/>
</dbReference>
<evidence type="ECO:0000259" key="1">
    <source>
        <dbReference type="SMART" id="SM00635"/>
    </source>
</evidence>
<name>A0A923NG10_9FIRM</name>
<comment type="caution">
    <text evidence="2">The sequence shown here is derived from an EMBL/GenBank/DDBJ whole genome shotgun (WGS) entry which is preliminary data.</text>
</comment>
<dbReference type="InterPro" id="IPR003961">
    <property type="entry name" value="FN3_dom"/>
</dbReference>
<evidence type="ECO:0000313" key="3">
    <source>
        <dbReference type="Proteomes" id="UP000602647"/>
    </source>
</evidence>
<dbReference type="InterPro" id="IPR003343">
    <property type="entry name" value="Big_2"/>
</dbReference>
<protein>
    <submittedName>
        <fullName evidence="2">Ig domain-containing protein</fullName>
    </submittedName>
</protein>
<feature type="domain" description="BIG2" evidence="1">
    <location>
        <begin position="367"/>
        <end position="453"/>
    </location>
</feature>
<dbReference type="InterPro" id="IPR036116">
    <property type="entry name" value="FN3_sf"/>
</dbReference>